<feature type="domain" description="FAD-binding FR-type" evidence="10">
    <location>
        <begin position="54"/>
        <end position="160"/>
    </location>
</feature>
<evidence type="ECO:0000313" key="11">
    <source>
        <dbReference type="EMBL" id="NDK91262.1"/>
    </source>
</evidence>
<dbReference type="PANTHER" id="PTHR47354:SF6">
    <property type="entry name" value="NADH OXIDOREDUCTASE HCR"/>
    <property type="match status" value="1"/>
</dbReference>
<dbReference type="Pfam" id="PF00175">
    <property type="entry name" value="NAD_binding_1"/>
    <property type="match status" value="1"/>
</dbReference>
<dbReference type="PRINTS" id="PR00371">
    <property type="entry name" value="FPNCR"/>
</dbReference>
<dbReference type="AlphaFoldDB" id="A0A7K3LSS9"/>
<evidence type="ECO:0000259" key="9">
    <source>
        <dbReference type="PROSITE" id="PS51085"/>
    </source>
</evidence>
<evidence type="ECO:0000256" key="4">
    <source>
        <dbReference type="ARBA" id="ARBA00022723"/>
    </source>
</evidence>
<dbReference type="CDD" id="cd00207">
    <property type="entry name" value="fer2"/>
    <property type="match status" value="1"/>
</dbReference>
<evidence type="ECO:0000256" key="5">
    <source>
        <dbReference type="ARBA" id="ARBA00022827"/>
    </source>
</evidence>
<keyword evidence="2" id="KW-0285">Flavoprotein</keyword>
<dbReference type="Pfam" id="PF00111">
    <property type="entry name" value="Fer2"/>
    <property type="match status" value="1"/>
</dbReference>
<comment type="cofactor">
    <cofactor evidence="1">
        <name>FAD</name>
        <dbReference type="ChEBI" id="CHEBI:57692"/>
    </cofactor>
</comment>
<gene>
    <name evidence="11" type="ORF">GYA93_16980</name>
</gene>
<evidence type="ECO:0000256" key="3">
    <source>
        <dbReference type="ARBA" id="ARBA00022714"/>
    </source>
</evidence>
<evidence type="ECO:0000256" key="7">
    <source>
        <dbReference type="ARBA" id="ARBA00023004"/>
    </source>
</evidence>
<dbReference type="InterPro" id="IPR017938">
    <property type="entry name" value="Riboflavin_synthase-like_b-brl"/>
</dbReference>
<sequence length="375" mass="40320">MVFGVGWRERFEAPVSGIAARSRGGQWVRAAVARVTTPLLPDDYLHLANPLWSARELRGRIVSVVAETDDSATIRIRPGWGFSLDYAPGQYIGIGVLVDGRWTWRSYSLTSVPDSTATDKTIAITVKAMPEGFLSSHLVNGLQPGTIVRLAAPQGEFVLPEPLPEKILFVTAGSGITPIIAMLRTMAHRGQRTDIRVIHSAPTPDDVLFADELDRLAAAGFVDLHIQHTRADGKVTADTLPGLCPDWSERQTWACGPSAFLDMVSQFFETGGHPELLHIERFALERGAVGAQGGTVTFGRNGQSVEADGATTLLEAGENAGVLMPFGCRMGICQSCVVMLDKGCVRDLRTGTEHVEGERIQTCVSAAAGDCTLDV</sequence>
<dbReference type="InterPro" id="IPR008333">
    <property type="entry name" value="Cbr1-like_FAD-bd_dom"/>
</dbReference>
<dbReference type="PROSITE" id="PS51384">
    <property type="entry name" value="FAD_FR"/>
    <property type="match status" value="1"/>
</dbReference>
<proteinExistence type="predicted"/>
<dbReference type="SUPFAM" id="SSF63380">
    <property type="entry name" value="Riboflavin synthase domain-like"/>
    <property type="match status" value="1"/>
</dbReference>
<dbReference type="Gene3D" id="2.40.30.10">
    <property type="entry name" value="Translation factors"/>
    <property type="match status" value="1"/>
</dbReference>
<keyword evidence="3" id="KW-0001">2Fe-2S</keyword>
<dbReference type="PROSITE" id="PS51085">
    <property type="entry name" value="2FE2S_FER_2"/>
    <property type="match status" value="1"/>
</dbReference>
<dbReference type="Pfam" id="PF00970">
    <property type="entry name" value="FAD_binding_6"/>
    <property type="match status" value="1"/>
</dbReference>
<accession>A0A7K3LSS9</accession>
<evidence type="ECO:0000259" key="10">
    <source>
        <dbReference type="PROSITE" id="PS51384"/>
    </source>
</evidence>
<comment type="caution">
    <text evidence="11">The sequence shown here is derived from an EMBL/GenBank/DDBJ whole genome shotgun (WGS) entry which is preliminary data.</text>
</comment>
<evidence type="ECO:0000256" key="2">
    <source>
        <dbReference type="ARBA" id="ARBA00022630"/>
    </source>
</evidence>
<keyword evidence="12" id="KW-1185">Reference proteome</keyword>
<evidence type="ECO:0000256" key="6">
    <source>
        <dbReference type="ARBA" id="ARBA00023002"/>
    </source>
</evidence>
<dbReference type="InterPro" id="IPR001041">
    <property type="entry name" value="2Fe-2S_ferredoxin-type"/>
</dbReference>
<organism evidence="11 12">
    <name type="scientific">Gordonia desulfuricans</name>
    <dbReference type="NCBI Taxonomy" id="89051"/>
    <lineage>
        <taxon>Bacteria</taxon>
        <taxon>Bacillati</taxon>
        <taxon>Actinomycetota</taxon>
        <taxon>Actinomycetes</taxon>
        <taxon>Mycobacteriales</taxon>
        <taxon>Gordoniaceae</taxon>
        <taxon>Gordonia</taxon>
    </lineage>
</organism>
<dbReference type="SUPFAM" id="SSF54292">
    <property type="entry name" value="2Fe-2S ferredoxin-like"/>
    <property type="match status" value="1"/>
</dbReference>
<dbReference type="InterPro" id="IPR017927">
    <property type="entry name" value="FAD-bd_FR_type"/>
</dbReference>
<dbReference type="SUPFAM" id="SSF52343">
    <property type="entry name" value="Ferredoxin reductase-like, C-terminal NADP-linked domain"/>
    <property type="match status" value="1"/>
</dbReference>
<dbReference type="Gene3D" id="3.40.50.80">
    <property type="entry name" value="Nucleotide-binding domain of ferredoxin-NADP reductase (FNR) module"/>
    <property type="match status" value="1"/>
</dbReference>
<keyword evidence="5" id="KW-0274">FAD</keyword>
<protein>
    <submittedName>
        <fullName evidence="11">Ferredoxin reductase</fullName>
    </submittedName>
</protein>
<evidence type="ECO:0000256" key="8">
    <source>
        <dbReference type="ARBA" id="ARBA00023014"/>
    </source>
</evidence>
<dbReference type="InterPro" id="IPR012675">
    <property type="entry name" value="Beta-grasp_dom_sf"/>
</dbReference>
<dbReference type="InterPro" id="IPR039261">
    <property type="entry name" value="FNR_nucleotide-bd"/>
</dbReference>
<dbReference type="InterPro" id="IPR050415">
    <property type="entry name" value="MRET"/>
</dbReference>
<dbReference type="InterPro" id="IPR001433">
    <property type="entry name" value="OxRdtase_FAD/NAD-bd"/>
</dbReference>
<keyword evidence="6" id="KW-0560">Oxidoreductase</keyword>
<dbReference type="GO" id="GO:0046872">
    <property type="term" value="F:metal ion binding"/>
    <property type="evidence" value="ECO:0007669"/>
    <property type="project" value="UniProtKB-KW"/>
</dbReference>
<dbReference type="Proteomes" id="UP000466307">
    <property type="component" value="Unassembled WGS sequence"/>
</dbReference>
<dbReference type="EMBL" id="JAADZU010000062">
    <property type="protein sequence ID" value="NDK91262.1"/>
    <property type="molecule type" value="Genomic_DNA"/>
</dbReference>
<dbReference type="InterPro" id="IPR036010">
    <property type="entry name" value="2Fe-2S_ferredoxin-like_sf"/>
</dbReference>
<dbReference type="GO" id="GO:0051537">
    <property type="term" value="F:2 iron, 2 sulfur cluster binding"/>
    <property type="evidence" value="ECO:0007669"/>
    <property type="project" value="UniProtKB-KW"/>
</dbReference>
<dbReference type="Gene3D" id="3.10.20.30">
    <property type="match status" value="1"/>
</dbReference>
<dbReference type="RefSeq" id="WP_020792404.1">
    <property type="nucleotide sequence ID" value="NZ_JAADZU010000062.1"/>
</dbReference>
<evidence type="ECO:0000256" key="1">
    <source>
        <dbReference type="ARBA" id="ARBA00001974"/>
    </source>
</evidence>
<keyword evidence="7" id="KW-0408">Iron</keyword>
<dbReference type="InterPro" id="IPR001709">
    <property type="entry name" value="Flavoprot_Pyr_Nucl_cyt_Rdtase"/>
</dbReference>
<keyword evidence="4" id="KW-0479">Metal-binding</keyword>
<keyword evidence="8" id="KW-0411">Iron-sulfur</keyword>
<dbReference type="GO" id="GO:0016491">
    <property type="term" value="F:oxidoreductase activity"/>
    <property type="evidence" value="ECO:0007669"/>
    <property type="project" value="UniProtKB-KW"/>
</dbReference>
<dbReference type="PRINTS" id="PR00410">
    <property type="entry name" value="PHEHYDRXLASE"/>
</dbReference>
<evidence type="ECO:0000313" key="12">
    <source>
        <dbReference type="Proteomes" id="UP000466307"/>
    </source>
</evidence>
<dbReference type="PANTHER" id="PTHR47354">
    <property type="entry name" value="NADH OXIDOREDUCTASE HCR"/>
    <property type="match status" value="1"/>
</dbReference>
<reference evidence="11 12" key="1">
    <citation type="submission" date="2020-01" db="EMBL/GenBank/DDBJ databases">
        <title>Investigation of new actinobacteria for the biodesulphurisation of diesel fuel.</title>
        <authorList>
            <person name="Athi Narayanan S.M."/>
        </authorList>
    </citation>
    <scope>NUCLEOTIDE SEQUENCE [LARGE SCALE GENOMIC DNA]</scope>
    <source>
        <strain evidence="11 12">213E</strain>
    </source>
</reference>
<feature type="domain" description="2Fe-2S ferredoxin-type" evidence="9">
    <location>
        <begin position="294"/>
        <end position="375"/>
    </location>
</feature>
<dbReference type="CDD" id="cd06216">
    <property type="entry name" value="FNR_iron_sulfur_binding_2"/>
    <property type="match status" value="1"/>
</dbReference>
<name>A0A7K3LSS9_9ACTN</name>